<proteinExistence type="predicted"/>
<dbReference type="InterPro" id="IPR035919">
    <property type="entry name" value="EAL_sf"/>
</dbReference>
<dbReference type="Gene3D" id="3.30.70.270">
    <property type="match status" value="1"/>
</dbReference>
<dbReference type="AlphaFoldDB" id="A0A420WSM3"/>
<organism evidence="3 4">
    <name type="scientific">Kushneria sinocarnis</name>
    <dbReference type="NCBI Taxonomy" id="595502"/>
    <lineage>
        <taxon>Bacteria</taxon>
        <taxon>Pseudomonadati</taxon>
        <taxon>Pseudomonadota</taxon>
        <taxon>Gammaproteobacteria</taxon>
        <taxon>Oceanospirillales</taxon>
        <taxon>Halomonadaceae</taxon>
        <taxon>Kushneria</taxon>
    </lineage>
</organism>
<dbReference type="Proteomes" id="UP000281975">
    <property type="component" value="Unassembled WGS sequence"/>
</dbReference>
<dbReference type="NCBIfam" id="TIGR00254">
    <property type="entry name" value="GGDEF"/>
    <property type="match status" value="1"/>
</dbReference>
<name>A0A420WSM3_9GAMM</name>
<dbReference type="SUPFAM" id="SSF141868">
    <property type="entry name" value="EAL domain-like"/>
    <property type="match status" value="1"/>
</dbReference>
<evidence type="ECO:0000313" key="4">
    <source>
        <dbReference type="Proteomes" id="UP000281975"/>
    </source>
</evidence>
<comment type="caution">
    <text evidence="3">The sequence shown here is derived from an EMBL/GenBank/DDBJ whole genome shotgun (WGS) entry which is preliminary data.</text>
</comment>
<dbReference type="PANTHER" id="PTHR44757:SF2">
    <property type="entry name" value="BIOFILM ARCHITECTURE MAINTENANCE PROTEIN MBAA"/>
    <property type="match status" value="1"/>
</dbReference>
<dbReference type="RefSeq" id="WP_121174119.1">
    <property type="nucleotide sequence ID" value="NZ_RBIN01000012.1"/>
</dbReference>
<dbReference type="InterPro" id="IPR052155">
    <property type="entry name" value="Biofilm_reg_signaling"/>
</dbReference>
<dbReference type="InterPro" id="IPR000014">
    <property type="entry name" value="PAS"/>
</dbReference>
<accession>A0A420WSM3</accession>
<dbReference type="InterPro" id="IPR043128">
    <property type="entry name" value="Rev_trsase/Diguanyl_cyclase"/>
</dbReference>
<sequence length="570" mass="63836">MTGTTAEIVQATVDKEAGKISLAMWEYDPCTGLITLFKPGHELYRAGNDPVREEHFWEQVHPADREAVASKRDQLMAGNETCVRELEFRINRPDTGQTIRVSVTAQSFFVKGRPARIMGVIKPIANRCQHQQQLDYLENHDPLTGLCNRAGFMKQAEDLRGRGRKLGLVLMDLDGFKRINDSLGYTAGDELLKLVAARLTSQLDSKALISRTSGDEFACIVQEAELDKTIKNIKKALTSLFILGGRLLQVSASMGAARYPADCSSIESLFRHADLALNEARATAPGYSRFYSPQLTTNIQHQQKLTEELHRAVLEKQFELFYQPQVDLETGRFIGFEALLRWHHPTRGLLTPAHFIEPLAGSSWANAVGNWIIKTACRDAAIMNRNGNNFRFAVNIFSQQLRLGQLEEHILTQLEEHNLPAELLEIEITENILLDQEEKAINQLDALREKGCSIAFDDYGTGYASLSMLKRFPIDRLKIDRSFIRNIADSREDTAIVESIMKLGKVFKLGVIAEGIEHSTQRHLLLQQGCTTGQGYLFGHPQPLSQLLPTCAGTLPESVLHDSLQPFSGR</sequence>
<dbReference type="InterPro" id="IPR013655">
    <property type="entry name" value="PAS_fold_3"/>
</dbReference>
<dbReference type="InterPro" id="IPR001633">
    <property type="entry name" value="EAL_dom"/>
</dbReference>
<dbReference type="Gene3D" id="3.20.20.450">
    <property type="entry name" value="EAL domain"/>
    <property type="match status" value="1"/>
</dbReference>
<dbReference type="Pfam" id="PF08447">
    <property type="entry name" value="PAS_3"/>
    <property type="match status" value="1"/>
</dbReference>
<evidence type="ECO:0000259" key="1">
    <source>
        <dbReference type="PROSITE" id="PS50883"/>
    </source>
</evidence>
<dbReference type="InterPro" id="IPR000160">
    <property type="entry name" value="GGDEF_dom"/>
</dbReference>
<dbReference type="Pfam" id="PF00990">
    <property type="entry name" value="GGDEF"/>
    <property type="match status" value="1"/>
</dbReference>
<dbReference type="CDD" id="cd00130">
    <property type="entry name" value="PAS"/>
    <property type="match status" value="1"/>
</dbReference>
<evidence type="ECO:0000313" key="3">
    <source>
        <dbReference type="EMBL" id="RKQ95732.1"/>
    </source>
</evidence>
<dbReference type="EMBL" id="RBIN01000012">
    <property type="protein sequence ID" value="RKQ95732.1"/>
    <property type="molecule type" value="Genomic_DNA"/>
</dbReference>
<dbReference type="CDD" id="cd01949">
    <property type="entry name" value="GGDEF"/>
    <property type="match status" value="1"/>
</dbReference>
<dbReference type="PANTHER" id="PTHR44757">
    <property type="entry name" value="DIGUANYLATE CYCLASE DGCP"/>
    <property type="match status" value="1"/>
</dbReference>
<dbReference type="Pfam" id="PF00563">
    <property type="entry name" value="EAL"/>
    <property type="match status" value="1"/>
</dbReference>
<protein>
    <submittedName>
        <fullName evidence="3">Diguanylate cyclase (GGDEF)-like protein</fullName>
    </submittedName>
</protein>
<dbReference type="SUPFAM" id="SSF55073">
    <property type="entry name" value="Nucleotide cyclase"/>
    <property type="match status" value="1"/>
</dbReference>
<reference evidence="3 4" key="1">
    <citation type="submission" date="2018-10" db="EMBL/GenBank/DDBJ databases">
        <title>Genomic Encyclopedia of Type Strains, Phase IV (KMG-IV): sequencing the most valuable type-strain genomes for metagenomic binning, comparative biology and taxonomic classification.</title>
        <authorList>
            <person name="Goeker M."/>
        </authorList>
    </citation>
    <scope>NUCLEOTIDE SEQUENCE [LARGE SCALE GENOMIC DNA]</scope>
    <source>
        <strain evidence="3 4">DSM 23229</strain>
    </source>
</reference>
<dbReference type="SMART" id="SM00267">
    <property type="entry name" value="GGDEF"/>
    <property type="match status" value="1"/>
</dbReference>
<dbReference type="InterPro" id="IPR035965">
    <property type="entry name" value="PAS-like_dom_sf"/>
</dbReference>
<dbReference type="PROSITE" id="PS50887">
    <property type="entry name" value="GGDEF"/>
    <property type="match status" value="1"/>
</dbReference>
<dbReference type="OrthoDB" id="9787514at2"/>
<dbReference type="InterPro" id="IPR029787">
    <property type="entry name" value="Nucleotide_cyclase"/>
</dbReference>
<feature type="domain" description="GGDEF" evidence="2">
    <location>
        <begin position="164"/>
        <end position="295"/>
    </location>
</feature>
<dbReference type="CDD" id="cd01948">
    <property type="entry name" value="EAL"/>
    <property type="match status" value="1"/>
</dbReference>
<evidence type="ECO:0000259" key="2">
    <source>
        <dbReference type="PROSITE" id="PS50887"/>
    </source>
</evidence>
<keyword evidence="4" id="KW-1185">Reference proteome</keyword>
<gene>
    <name evidence="3" type="ORF">C7446_3247</name>
</gene>
<feature type="domain" description="EAL" evidence="1">
    <location>
        <begin position="302"/>
        <end position="555"/>
    </location>
</feature>
<dbReference type="SUPFAM" id="SSF55785">
    <property type="entry name" value="PYP-like sensor domain (PAS domain)"/>
    <property type="match status" value="1"/>
</dbReference>
<dbReference type="SMART" id="SM00052">
    <property type="entry name" value="EAL"/>
    <property type="match status" value="1"/>
</dbReference>
<dbReference type="PROSITE" id="PS50883">
    <property type="entry name" value="EAL"/>
    <property type="match status" value="1"/>
</dbReference>
<dbReference type="Gene3D" id="3.30.450.20">
    <property type="entry name" value="PAS domain"/>
    <property type="match status" value="1"/>
</dbReference>